<organism evidence="1 2">
    <name type="scientific">Nemania bipapillata</name>
    <dbReference type="NCBI Taxonomy" id="110536"/>
    <lineage>
        <taxon>Eukaryota</taxon>
        <taxon>Fungi</taxon>
        <taxon>Dikarya</taxon>
        <taxon>Ascomycota</taxon>
        <taxon>Pezizomycotina</taxon>
        <taxon>Sordariomycetes</taxon>
        <taxon>Xylariomycetidae</taxon>
        <taxon>Xylariales</taxon>
        <taxon>Xylariaceae</taxon>
        <taxon>Nemania</taxon>
    </lineage>
</organism>
<gene>
    <name evidence="1" type="ORF">ONZ43_g5725</name>
</gene>
<name>A0ACC2I7A6_9PEZI</name>
<proteinExistence type="predicted"/>
<keyword evidence="2" id="KW-1185">Reference proteome</keyword>
<dbReference type="EMBL" id="JAPESX010001846">
    <property type="protein sequence ID" value="KAJ8111023.1"/>
    <property type="molecule type" value="Genomic_DNA"/>
</dbReference>
<reference evidence="1" key="1">
    <citation type="submission" date="2022-11" db="EMBL/GenBank/DDBJ databases">
        <title>Genome Sequence of Nemania bipapillata.</title>
        <authorList>
            <person name="Buettner E."/>
        </authorList>
    </citation>
    <scope>NUCLEOTIDE SEQUENCE</scope>
    <source>
        <strain evidence="1">CP14</strain>
    </source>
</reference>
<dbReference type="Proteomes" id="UP001153334">
    <property type="component" value="Unassembled WGS sequence"/>
</dbReference>
<sequence>MPSLKLILNCLASGVTVFGAALPEPTAAIPATACTTGRPMTTAGYPMRYYAQATPSSDDLVNGYKPEPRWASQHLVGSYTFGVPEPVETGFAYAQFKCQYYCQNHSEGGSFFVRADSKVGSYCDCYDELMDPEIFVSNNQTLVGAWNAICKVGTRLN</sequence>
<evidence type="ECO:0000313" key="1">
    <source>
        <dbReference type="EMBL" id="KAJ8111023.1"/>
    </source>
</evidence>
<protein>
    <submittedName>
        <fullName evidence="1">Uncharacterized protein</fullName>
    </submittedName>
</protein>
<comment type="caution">
    <text evidence="1">The sequence shown here is derived from an EMBL/GenBank/DDBJ whole genome shotgun (WGS) entry which is preliminary data.</text>
</comment>
<accession>A0ACC2I7A6</accession>
<evidence type="ECO:0000313" key="2">
    <source>
        <dbReference type="Proteomes" id="UP001153334"/>
    </source>
</evidence>